<dbReference type="RefSeq" id="WP_010983784.1">
    <property type="nucleotide sequence ID" value="NC_003155.5"/>
</dbReference>
<dbReference type="EMBL" id="BA000030">
    <property type="protein sequence ID" value="BAC70057.1"/>
    <property type="molecule type" value="Genomic_DNA"/>
</dbReference>
<evidence type="ECO:0000256" key="2">
    <source>
        <dbReference type="SAM" id="SignalP"/>
    </source>
</evidence>
<dbReference type="KEGG" id="sma:SAVERM_2346"/>
<reference evidence="3 4" key="1">
    <citation type="journal article" date="2001" name="Proc. Natl. Acad. Sci. U.S.A.">
        <title>Genome sequence of an industrial microorganism Streptomyces avermitilis: deducing the ability of producing secondary metabolites.</title>
        <authorList>
            <person name="Omura S."/>
            <person name="Ikeda H."/>
            <person name="Ishikawa J."/>
            <person name="Hanamoto A."/>
            <person name="Takahashi C."/>
            <person name="Shinose M."/>
            <person name="Takahashi Y."/>
            <person name="Horikawa H."/>
            <person name="Nakazawa H."/>
            <person name="Osonoe T."/>
            <person name="Kikuchi H."/>
            <person name="Shiba T."/>
            <person name="Sakaki Y."/>
            <person name="Hattori M."/>
        </authorList>
    </citation>
    <scope>NUCLEOTIDE SEQUENCE [LARGE SCALE GENOMIC DNA]</scope>
    <source>
        <strain evidence="4">ATCC 31267 / DSM 46492 / JCM 5070 / NBRC 14893 / NCIMB 12804 / NRRL 8165 / MA-4680</strain>
    </source>
</reference>
<keyword evidence="4" id="KW-1185">Reference proteome</keyword>
<keyword evidence="2" id="KW-0732">Signal</keyword>
<protein>
    <submittedName>
        <fullName evidence="3">Secreted protein</fullName>
    </submittedName>
</protein>
<proteinExistence type="predicted"/>
<evidence type="ECO:0000313" key="4">
    <source>
        <dbReference type="Proteomes" id="UP000000428"/>
    </source>
</evidence>
<evidence type="ECO:0000256" key="1">
    <source>
        <dbReference type="SAM" id="MobiDB-lite"/>
    </source>
</evidence>
<dbReference type="HOGENOM" id="CLU_112486_0_0_11"/>
<organism evidence="3 4">
    <name type="scientific">Streptomyces avermitilis (strain ATCC 31267 / DSM 46492 / JCM 5070 / NBRC 14893 / NCIMB 12804 / NRRL 8165 / MA-4680)</name>
    <dbReference type="NCBI Taxonomy" id="227882"/>
    <lineage>
        <taxon>Bacteria</taxon>
        <taxon>Bacillati</taxon>
        <taxon>Actinomycetota</taxon>
        <taxon>Actinomycetes</taxon>
        <taxon>Kitasatosporales</taxon>
        <taxon>Streptomycetaceae</taxon>
        <taxon>Streptomyces</taxon>
    </lineage>
</organism>
<dbReference type="eggNOG" id="ENOG5031H5C">
    <property type="taxonomic scope" value="Bacteria"/>
</dbReference>
<evidence type="ECO:0000313" key="3">
    <source>
        <dbReference type="EMBL" id="BAC70057.1"/>
    </source>
</evidence>
<dbReference type="OrthoDB" id="4330829at2"/>
<reference evidence="3 4" key="2">
    <citation type="journal article" date="2003" name="Nat. Biotechnol.">
        <title>Complete genome sequence and comparative analysis of the industrial microorganism Streptomyces avermitilis.</title>
        <authorList>
            <person name="Ikeda H."/>
            <person name="Ishikawa J."/>
            <person name="Hanamoto A."/>
            <person name="Shinose M."/>
            <person name="Kikuchi H."/>
            <person name="Shiba T."/>
            <person name="Sakaki Y."/>
            <person name="Hattori M."/>
            <person name="Omura S."/>
        </authorList>
    </citation>
    <scope>NUCLEOTIDE SEQUENCE [LARGE SCALE GENOMIC DNA]</scope>
    <source>
        <strain evidence="4">ATCC 31267 / DSM 46492 / JCM 5070 / NBRC 14893 / NCIMB 12804 / NRRL 8165 / MA-4680</strain>
    </source>
</reference>
<feature type="region of interest" description="Disordered" evidence="1">
    <location>
        <begin position="43"/>
        <end position="73"/>
    </location>
</feature>
<gene>
    <name evidence="3" type="ORF">SAVERM_2346</name>
</gene>
<sequence>MSVGLPRRKRPVRCRSATVTLAGLVVAAAMGTASLVSCGTDGGGSGSNNASFSPTPTAPDTASFSGTPPSALSSLGASVKESARAAASAAASSASAAASAFEASVSADVARANAAAEQRLKNAKGQGNAMSDVALTGKPRSETGGVLALVVNITNRTDKTASYAVQVDFRDPDGKVVETRFVGAEKLKPGERAQPLAISRKPPEPRLTAEIARAQRY</sequence>
<feature type="signal peptide" evidence="2">
    <location>
        <begin position="1"/>
        <end position="38"/>
    </location>
</feature>
<reference evidence="3 4" key="3">
    <citation type="journal article" date="2014" name="J. Ind. Microbiol. Biotechnol.">
        <title>Genome mining of the Streptomyces avermitilis genome and development of genome-minimized hosts for heterologous expression of biosynthetic gene clusters.</title>
        <authorList>
            <person name="Ikeda H."/>
            <person name="Shin-ya K."/>
            <person name="Omura S."/>
        </authorList>
    </citation>
    <scope>NUCLEOTIDE SEQUENCE [LARGE SCALE GENOMIC DNA]</scope>
    <source>
        <strain evidence="4">ATCC 31267 / DSM 46492 / JCM 5070 / NBRC 14893 / NCIMB 12804 / NRRL 8165 / MA-4680</strain>
    </source>
</reference>
<name>Q82KM7_STRAW</name>
<dbReference type="AlphaFoldDB" id="Q82KM7"/>
<accession>Q82KM7</accession>
<dbReference type="GeneID" id="41539439"/>
<feature type="compositionally biased region" description="Polar residues" evidence="1">
    <location>
        <begin position="54"/>
        <end position="73"/>
    </location>
</feature>
<dbReference type="Proteomes" id="UP000000428">
    <property type="component" value="Chromosome"/>
</dbReference>
<feature type="chain" id="PRO_5039045337" evidence="2">
    <location>
        <begin position="39"/>
        <end position="217"/>
    </location>
</feature>